<protein>
    <submittedName>
        <fullName evidence="1">Heat shock protein DnaJ cysteine-rich domain-containing protein</fullName>
    </submittedName>
</protein>
<keyword evidence="1" id="KW-0346">Stress response</keyword>
<keyword evidence="2" id="KW-1185">Reference proteome</keyword>
<evidence type="ECO:0000313" key="2">
    <source>
        <dbReference type="Proteomes" id="UP000827976"/>
    </source>
</evidence>
<reference evidence="2" key="1">
    <citation type="journal article" date="2022" name="Nat. Commun.">
        <title>Chromosome evolution and the genetic basis of agronomically important traits in greater yam.</title>
        <authorList>
            <person name="Bredeson J.V."/>
            <person name="Lyons J.B."/>
            <person name="Oniyinde I.O."/>
            <person name="Okereke N.R."/>
            <person name="Kolade O."/>
            <person name="Nnabue I."/>
            <person name="Nwadili C.O."/>
            <person name="Hribova E."/>
            <person name="Parker M."/>
            <person name="Nwogha J."/>
            <person name="Shu S."/>
            <person name="Carlson J."/>
            <person name="Kariba R."/>
            <person name="Muthemba S."/>
            <person name="Knop K."/>
            <person name="Barton G.J."/>
            <person name="Sherwood A.V."/>
            <person name="Lopez-Montes A."/>
            <person name="Asiedu R."/>
            <person name="Jamnadass R."/>
            <person name="Muchugi A."/>
            <person name="Goodstein D."/>
            <person name="Egesi C.N."/>
            <person name="Featherston J."/>
            <person name="Asfaw A."/>
            <person name="Simpson G.G."/>
            <person name="Dolezel J."/>
            <person name="Hendre P.S."/>
            <person name="Van Deynze A."/>
            <person name="Kumar P.L."/>
            <person name="Obidiegwu J.E."/>
            <person name="Bhattacharjee R."/>
            <person name="Rokhsar D.S."/>
        </authorList>
    </citation>
    <scope>NUCLEOTIDE SEQUENCE [LARGE SCALE GENOMIC DNA]</scope>
    <source>
        <strain evidence="2">cv. TDa95/00328</strain>
    </source>
</reference>
<dbReference type="EMBL" id="CM037018">
    <property type="protein sequence ID" value="KAH7674659.1"/>
    <property type="molecule type" value="Genomic_DNA"/>
</dbReference>
<dbReference type="Proteomes" id="UP000827976">
    <property type="component" value="Chromosome 8"/>
</dbReference>
<gene>
    <name evidence="1" type="ORF">IHE45_08G088600</name>
</gene>
<accession>A0ACB7VKL6</accession>
<name>A0ACB7VKL6_DIOAL</name>
<organism evidence="1 2">
    <name type="scientific">Dioscorea alata</name>
    <name type="common">Purple yam</name>
    <dbReference type="NCBI Taxonomy" id="55571"/>
    <lineage>
        <taxon>Eukaryota</taxon>
        <taxon>Viridiplantae</taxon>
        <taxon>Streptophyta</taxon>
        <taxon>Embryophyta</taxon>
        <taxon>Tracheophyta</taxon>
        <taxon>Spermatophyta</taxon>
        <taxon>Magnoliopsida</taxon>
        <taxon>Liliopsida</taxon>
        <taxon>Dioscoreales</taxon>
        <taxon>Dioscoreaceae</taxon>
        <taxon>Dioscorea</taxon>
    </lineage>
</organism>
<proteinExistence type="predicted"/>
<evidence type="ECO:0000313" key="1">
    <source>
        <dbReference type="EMBL" id="KAH7674659.1"/>
    </source>
</evidence>
<sequence length="135" mass="15083">MAVCVDSGKLMMNLSGWYRRTLAASGTSSSAGVTWKRRLDVAPLRCSPLEQDIDIQRDLQSQDEDLAILCEPCKGTGWLVCDFCKGQKTNVKAKNNRIYRRCPTCKAVGYILCSKCKVYKCVTFPDFEDGDLLVT</sequence>
<comment type="caution">
    <text evidence="1">The sequence shown here is derived from an EMBL/GenBank/DDBJ whole genome shotgun (WGS) entry which is preliminary data.</text>
</comment>